<evidence type="ECO:0000256" key="1">
    <source>
        <dbReference type="SAM" id="MobiDB-lite"/>
    </source>
</evidence>
<accession>A0ABN0ZP15</accession>
<evidence type="ECO:0000313" key="2">
    <source>
        <dbReference type="EMBL" id="GAA0454194.1"/>
    </source>
</evidence>
<evidence type="ECO:0000313" key="3">
    <source>
        <dbReference type="Proteomes" id="UP001500909"/>
    </source>
</evidence>
<name>A0ABN0ZP15_9ACTN</name>
<dbReference type="Proteomes" id="UP001500909">
    <property type="component" value="Unassembled WGS sequence"/>
</dbReference>
<gene>
    <name evidence="2" type="ORF">GCM10010361_17820</name>
</gene>
<dbReference type="EMBL" id="BAAABY010000011">
    <property type="protein sequence ID" value="GAA0454194.1"/>
    <property type="molecule type" value="Genomic_DNA"/>
</dbReference>
<protein>
    <submittedName>
        <fullName evidence="2">Uncharacterized protein</fullName>
    </submittedName>
</protein>
<comment type="caution">
    <text evidence="2">The sequence shown here is derived from an EMBL/GenBank/DDBJ whole genome shotgun (WGS) entry which is preliminary data.</text>
</comment>
<feature type="region of interest" description="Disordered" evidence="1">
    <location>
        <begin position="65"/>
        <end position="99"/>
    </location>
</feature>
<dbReference type="RefSeq" id="WP_346094347.1">
    <property type="nucleotide sequence ID" value="NZ_BAAABY010000011.1"/>
</dbReference>
<feature type="compositionally biased region" description="Basic residues" evidence="1">
    <location>
        <begin position="89"/>
        <end position="99"/>
    </location>
</feature>
<keyword evidence="3" id="KW-1185">Reference proteome</keyword>
<sequence>MAPQIPTQHARVAADAVERMLRDVRSGRAEWGHQQHVRQTTDDLTRIAEALAGGLQQLAAALGQLHGPQPHPSLGPLHQAGQSMTTAARKLRQARRSMH</sequence>
<proteinExistence type="predicted"/>
<reference evidence="2 3" key="1">
    <citation type="journal article" date="2019" name="Int. J. Syst. Evol. Microbiol.">
        <title>The Global Catalogue of Microorganisms (GCM) 10K type strain sequencing project: providing services to taxonomists for standard genome sequencing and annotation.</title>
        <authorList>
            <consortium name="The Broad Institute Genomics Platform"/>
            <consortium name="The Broad Institute Genome Sequencing Center for Infectious Disease"/>
            <person name="Wu L."/>
            <person name="Ma J."/>
        </authorList>
    </citation>
    <scope>NUCLEOTIDE SEQUENCE [LARGE SCALE GENOMIC DNA]</scope>
    <source>
        <strain evidence="2 3">JCM 4805</strain>
    </source>
</reference>
<organism evidence="2 3">
    <name type="scientific">Streptomyces olivaceiscleroticus</name>
    <dbReference type="NCBI Taxonomy" id="68245"/>
    <lineage>
        <taxon>Bacteria</taxon>
        <taxon>Bacillati</taxon>
        <taxon>Actinomycetota</taxon>
        <taxon>Actinomycetes</taxon>
        <taxon>Kitasatosporales</taxon>
        <taxon>Streptomycetaceae</taxon>
        <taxon>Streptomyces</taxon>
    </lineage>
</organism>